<evidence type="ECO:0000313" key="8">
    <source>
        <dbReference type="Proteomes" id="UP001159364"/>
    </source>
</evidence>
<dbReference type="EMBL" id="JAIWQS010000005">
    <property type="protein sequence ID" value="KAJ8763610.1"/>
    <property type="molecule type" value="Genomic_DNA"/>
</dbReference>
<organism evidence="7 8">
    <name type="scientific">Erythroxylum novogranatense</name>
    <dbReference type="NCBI Taxonomy" id="1862640"/>
    <lineage>
        <taxon>Eukaryota</taxon>
        <taxon>Viridiplantae</taxon>
        <taxon>Streptophyta</taxon>
        <taxon>Embryophyta</taxon>
        <taxon>Tracheophyta</taxon>
        <taxon>Spermatophyta</taxon>
        <taxon>Magnoliopsida</taxon>
        <taxon>eudicotyledons</taxon>
        <taxon>Gunneridae</taxon>
        <taxon>Pentapetalae</taxon>
        <taxon>rosids</taxon>
        <taxon>fabids</taxon>
        <taxon>Malpighiales</taxon>
        <taxon>Erythroxylaceae</taxon>
        <taxon>Erythroxylum</taxon>
    </lineage>
</organism>
<name>A0AAV8TBE9_9ROSI</name>
<evidence type="ECO:0000256" key="4">
    <source>
        <dbReference type="ARBA" id="ARBA00022989"/>
    </source>
</evidence>
<dbReference type="InterPro" id="IPR052864">
    <property type="entry name" value="Chloroplast_FAD_CarF"/>
</dbReference>
<keyword evidence="4" id="KW-1133">Transmembrane helix</keyword>
<sequence>MCILHQHKYLARPPGHVPGGYGHRPVTCSVITTNNTKLKPTQLTIHQRLQDPPTLVISTSPPVFNDPSLQSTWVHRAWIAAGCATVLVSLAKAIVGAAASHNLLEPMLTGYIGYILADLASGVYHWGIDNYGDESTPIFGSQIEAFQGHHRWPWIITRRQFANNVHALARAVTFFVLPIDLAYNDPVLHGFVGMCSGCIMFSQQFHAWAHSTKSKLPPLVVELQNVGLLVSRSQHAAHHRPPYNNNYCIVSGVWNQFLDQNRIFEALEMVIYFNLGVRPRSWCEPTSGWTEDVETQSQVTLQ</sequence>
<evidence type="ECO:0000313" key="7">
    <source>
        <dbReference type="EMBL" id="KAJ8763610.1"/>
    </source>
</evidence>
<dbReference type="AlphaFoldDB" id="A0AAV8TBE9"/>
<dbReference type="Proteomes" id="UP001159364">
    <property type="component" value="Linkage Group LG05"/>
</dbReference>
<protein>
    <recommendedName>
        <fullName evidence="6">Lipid desaturase domain-containing protein</fullName>
    </recommendedName>
</protein>
<dbReference type="PANTHER" id="PTHR48140">
    <property type="entry name" value="FATTY ACID DESATURASE 4, CHLOROPLASTIC-RELATED"/>
    <property type="match status" value="1"/>
</dbReference>
<keyword evidence="3" id="KW-0812">Transmembrane</keyword>
<keyword evidence="5" id="KW-0472">Membrane</keyword>
<comment type="subcellular location">
    <subcellularLocation>
        <location evidence="1">Membrane</location>
        <topology evidence="1">Multi-pass membrane protein</topology>
    </subcellularLocation>
</comment>
<dbReference type="GO" id="GO:0016020">
    <property type="term" value="C:membrane"/>
    <property type="evidence" value="ECO:0007669"/>
    <property type="project" value="UniProtKB-SubCell"/>
</dbReference>
<evidence type="ECO:0000256" key="3">
    <source>
        <dbReference type="ARBA" id="ARBA00022692"/>
    </source>
</evidence>
<evidence type="ECO:0000256" key="2">
    <source>
        <dbReference type="ARBA" id="ARBA00007620"/>
    </source>
</evidence>
<dbReference type="PANTHER" id="PTHR48140:SF1">
    <property type="entry name" value="FATTY ACID DESATURASE 4, CHLOROPLASTIC-RELATED"/>
    <property type="match status" value="1"/>
</dbReference>
<evidence type="ECO:0000256" key="1">
    <source>
        <dbReference type="ARBA" id="ARBA00004141"/>
    </source>
</evidence>
<keyword evidence="8" id="KW-1185">Reference proteome</keyword>
<comment type="similarity">
    <text evidence="2">Belongs to the fatty acid desaturase CarF family.</text>
</comment>
<feature type="domain" description="Lipid desaturase" evidence="6">
    <location>
        <begin position="114"/>
        <end position="282"/>
    </location>
</feature>
<evidence type="ECO:0000259" key="6">
    <source>
        <dbReference type="Pfam" id="PF10520"/>
    </source>
</evidence>
<dbReference type="Pfam" id="PF10520">
    <property type="entry name" value="Lipid_desat"/>
    <property type="match status" value="1"/>
</dbReference>
<accession>A0AAV8TBE9</accession>
<reference evidence="7 8" key="1">
    <citation type="submission" date="2021-09" db="EMBL/GenBank/DDBJ databases">
        <title>Genomic insights and catalytic innovation underlie evolution of tropane alkaloids biosynthesis.</title>
        <authorList>
            <person name="Wang Y.-J."/>
            <person name="Tian T."/>
            <person name="Huang J.-P."/>
            <person name="Huang S.-X."/>
        </authorList>
    </citation>
    <scope>NUCLEOTIDE SEQUENCE [LARGE SCALE GENOMIC DNA]</scope>
    <source>
        <strain evidence="7">KIB-2018</strain>
        <tissue evidence="7">Leaf</tissue>
    </source>
</reference>
<evidence type="ECO:0000256" key="5">
    <source>
        <dbReference type="ARBA" id="ARBA00023136"/>
    </source>
</evidence>
<comment type="caution">
    <text evidence="7">The sequence shown here is derived from an EMBL/GenBank/DDBJ whole genome shotgun (WGS) entry which is preliminary data.</text>
</comment>
<gene>
    <name evidence="7" type="ORF">K2173_003082</name>
</gene>
<dbReference type="InterPro" id="IPR019547">
    <property type="entry name" value="Lipid_desat"/>
</dbReference>
<proteinExistence type="inferred from homology"/>